<reference evidence="5 6" key="1">
    <citation type="submission" date="2016-04" db="EMBL/GenBank/DDBJ databases">
        <title>A degradative enzymes factory behind the ericoid mycorrhizal symbiosis.</title>
        <authorList>
            <consortium name="DOE Joint Genome Institute"/>
            <person name="Martino E."/>
            <person name="Morin E."/>
            <person name="Grelet G."/>
            <person name="Kuo A."/>
            <person name="Kohler A."/>
            <person name="Daghino S."/>
            <person name="Barry K."/>
            <person name="Choi C."/>
            <person name="Cichocki N."/>
            <person name="Clum A."/>
            <person name="Copeland A."/>
            <person name="Hainaut M."/>
            <person name="Haridas S."/>
            <person name="Labutti K."/>
            <person name="Lindquist E."/>
            <person name="Lipzen A."/>
            <person name="Khouja H.-R."/>
            <person name="Murat C."/>
            <person name="Ohm R."/>
            <person name="Olson A."/>
            <person name="Spatafora J."/>
            <person name="Veneault-Fourrey C."/>
            <person name="Henrissat B."/>
            <person name="Grigoriev I."/>
            <person name="Martin F."/>
            <person name="Perotto S."/>
        </authorList>
    </citation>
    <scope>NUCLEOTIDE SEQUENCE [LARGE SCALE GENOMIC DNA]</scope>
    <source>
        <strain evidence="5 6">E</strain>
    </source>
</reference>
<dbReference type="OrthoDB" id="415706at2759"/>
<dbReference type="GeneID" id="36595149"/>
<dbReference type="GO" id="GO:0000266">
    <property type="term" value="P:mitochondrial fission"/>
    <property type="evidence" value="ECO:0007669"/>
    <property type="project" value="TreeGrafter"/>
</dbReference>
<name>A0A2J6T277_9HELO</name>
<dbReference type="SMART" id="SM00053">
    <property type="entry name" value="DYNc"/>
    <property type="match status" value="1"/>
</dbReference>
<dbReference type="GO" id="GO:0016559">
    <property type="term" value="P:peroxisome fission"/>
    <property type="evidence" value="ECO:0007669"/>
    <property type="project" value="TreeGrafter"/>
</dbReference>
<evidence type="ECO:0000313" key="5">
    <source>
        <dbReference type="EMBL" id="PMD57043.1"/>
    </source>
</evidence>
<evidence type="ECO:0000259" key="4">
    <source>
        <dbReference type="PROSITE" id="PS51388"/>
    </source>
</evidence>
<evidence type="ECO:0000256" key="1">
    <source>
        <dbReference type="ARBA" id="ARBA00022741"/>
    </source>
</evidence>
<dbReference type="PRINTS" id="PR00195">
    <property type="entry name" value="DYNAMIN"/>
</dbReference>
<dbReference type="STRING" id="1095630.A0A2J6T277"/>
<dbReference type="GO" id="GO:0048312">
    <property type="term" value="P:intracellular distribution of mitochondria"/>
    <property type="evidence" value="ECO:0007669"/>
    <property type="project" value="TreeGrafter"/>
</dbReference>
<feature type="compositionally biased region" description="Basic and acidic residues" evidence="3">
    <location>
        <begin position="26"/>
        <end position="37"/>
    </location>
</feature>
<dbReference type="Pfam" id="PF00350">
    <property type="entry name" value="Dynamin_N"/>
    <property type="match status" value="1"/>
</dbReference>
<protein>
    <submittedName>
        <fullName evidence="5">P-loop containing nucleoside triphosphate hydrolase protein</fullName>
    </submittedName>
</protein>
<evidence type="ECO:0000313" key="6">
    <source>
        <dbReference type="Proteomes" id="UP000235371"/>
    </source>
</evidence>
<dbReference type="AlphaFoldDB" id="A0A2J6T277"/>
<dbReference type="GO" id="GO:0006897">
    <property type="term" value="P:endocytosis"/>
    <property type="evidence" value="ECO:0007669"/>
    <property type="project" value="TreeGrafter"/>
</dbReference>
<feature type="region of interest" description="Disordered" evidence="3">
    <location>
        <begin position="144"/>
        <end position="163"/>
    </location>
</feature>
<gene>
    <name evidence="5" type="ORF">K444DRAFT_665493</name>
</gene>
<dbReference type="SUPFAM" id="SSF52540">
    <property type="entry name" value="P-loop containing nucleoside triphosphate hydrolases"/>
    <property type="match status" value="1"/>
</dbReference>
<keyword evidence="6" id="KW-1185">Reference proteome</keyword>
<dbReference type="InterPro" id="IPR027417">
    <property type="entry name" value="P-loop_NTPase"/>
</dbReference>
<sequence>MLRSYFPQYSHSPSPSLNETIDSPVSEDHHTEFRAPSHSDVTPTMGEYTPMPARGIGTVLRNVDTEQKLEFIQHLKRIGVDKYVDLPQLVVVGDQSSGKSSVLQAITRLPFPVDDKMCTRFATEVALQRSAGPEYISVQIKAAPAEEDSGVEDNDDLSTEGGTETIRDIECTTFPFGSQEFANEFKRVLAAASCQLLGSEEEGQDLSKATLTITVKGPDEINLTVVDIPGLVSAGHNAFETARTLAERYIDNPKSIILAVAHPADPGTQEVFQMIRNIPNKENRVIGVITKCDRKQEGADNWILDTIKNERHHGHYLKQGWFGLRNRLPIERDTSNQERDAKEADFFTRGVWNDLNPSRLGIKHLRTALTKMHNAHITSSIPELIPEIRERLSSCDHDLAQLGKSRSLKSEQLECMVALASSFSKLSEDALNGYYHSLPDQDSAKLRKIVQDGLEKFRDLMLHYYQNSLPDLDNTILTSVNKRTWCSSILAEENLANIYRVIQANRGREFPDEVNQNVMGVLWRNQTTNWRTMATVLLENLVLRTANTMKVLVRKSTTERELQINTTNWLTSQLPAASKAAADELSRVLSDEARTWTLRPRYSTRVGALYNAYITAMARSLVELDDDNGSLEYWDRQIKLWLAGHRNVDTVLNTYVRLKAYHEVAMERFVDNVALQVVERHLLGPSSALRMFTPSYVVKMAEDDAELLKTIAGENEDKAVERTNLANEIASLTEALASAVRFGISNS</sequence>
<dbReference type="GO" id="GO:0005874">
    <property type="term" value="C:microtubule"/>
    <property type="evidence" value="ECO:0007669"/>
    <property type="project" value="TreeGrafter"/>
</dbReference>
<dbReference type="GO" id="GO:0005525">
    <property type="term" value="F:GTP binding"/>
    <property type="evidence" value="ECO:0007669"/>
    <property type="project" value="InterPro"/>
</dbReference>
<dbReference type="PANTHER" id="PTHR11566">
    <property type="entry name" value="DYNAMIN"/>
    <property type="match status" value="1"/>
</dbReference>
<proteinExistence type="predicted"/>
<dbReference type="Pfam" id="PF01031">
    <property type="entry name" value="Dynamin_M"/>
    <property type="match status" value="1"/>
</dbReference>
<dbReference type="GO" id="GO:0008017">
    <property type="term" value="F:microtubule binding"/>
    <property type="evidence" value="ECO:0007669"/>
    <property type="project" value="TreeGrafter"/>
</dbReference>
<dbReference type="Gene3D" id="1.20.120.1240">
    <property type="entry name" value="Dynamin, middle domain"/>
    <property type="match status" value="1"/>
</dbReference>
<accession>A0A2J6T277</accession>
<dbReference type="RefSeq" id="XP_024733947.1">
    <property type="nucleotide sequence ID" value="XM_024887073.1"/>
</dbReference>
<dbReference type="GO" id="GO:0016020">
    <property type="term" value="C:membrane"/>
    <property type="evidence" value="ECO:0007669"/>
    <property type="project" value="TreeGrafter"/>
</dbReference>
<feature type="compositionally biased region" description="Acidic residues" evidence="3">
    <location>
        <begin position="145"/>
        <end position="158"/>
    </location>
</feature>
<dbReference type="PANTHER" id="PTHR11566:SF146">
    <property type="entry name" value="FAMILY GTPASE, PUTATIVE (AFU_ORTHOLOGUE AFUA_4G14300)-RELATED"/>
    <property type="match status" value="1"/>
</dbReference>
<evidence type="ECO:0000256" key="2">
    <source>
        <dbReference type="ARBA" id="ARBA00023134"/>
    </source>
</evidence>
<dbReference type="GO" id="GO:0005739">
    <property type="term" value="C:mitochondrion"/>
    <property type="evidence" value="ECO:0007669"/>
    <property type="project" value="TreeGrafter"/>
</dbReference>
<dbReference type="EMBL" id="KZ613847">
    <property type="protein sequence ID" value="PMD57043.1"/>
    <property type="molecule type" value="Genomic_DNA"/>
</dbReference>
<organism evidence="5 6">
    <name type="scientific">Hyaloscypha bicolor E</name>
    <dbReference type="NCBI Taxonomy" id="1095630"/>
    <lineage>
        <taxon>Eukaryota</taxon>
        <taxon>Fungi</taxon>
        <taxon>Dikarya</taxon>
        <taxon>Ascomycota</taxon>
        <taxon>Pezizomycotina</taxon>
        <taxon>Leotiomycetes</taxon>
        <taxon>Helotiales</taxon>
        <taxon>Hyaloscyphaceae</taxon>
        <taxon>Hyaloscypha</taxon>
        <taxon>Hyaloscypha bicolor</taxon>
    </lineage>
</organism>
<dbReference type="InterPro" id="IPR000375">
    <property type="entry name" value="Dynamin_stalk"/>
</dbReference>
<feature type="domain" description="GED" evidence="4">
    <location>
        <begin position="651"/>
        <end position="747"/>
    </location>
</feature>
<feature type="compositionally biased region" description="Polar residues" evidence="3">
    <location>
        <begin position="7"/>
        <end position="23"/>
    </location>
</feature>
<feature type="region of interest" description="Disordered" evidence="3">
    <location>
        <begin position="1"/>
        <end position="52"/>
    </location>
</feature>
<dbReference type="InParanoid" id="A0A2J6T277"/>
<dbReference type="Proteomes" id="UP000235371">
    <property type="component" value="Unassembled WGS sequence"/>
</dbReference>
<keyword evidence="5" id="KW-0378">Hydrolase</keyword>
<dbReference type="InterPro" id="IPR020850">
    <property type="entry name" value="GED_dom"/>
</dbReference>
<dbReference type="PROSITE" id="PS51388">
    <property type="entry name" value="GED"/>
    <property type="match status" value="1"/>
</dbReference>
<dbReference type="InterPro" id="IPR045063">
    <property type="entry name" value="Dynamin_N"/>
</dbReference>
<dbReference type="CDD" id="cd08771">
    <property type="entry name" value="DLP_1"/>
    <property type="match status" value="1"/>
</dbReference>
<dbReference type="InterPro" id="IPR001401">
    <property type="entry name" value="Dynamin_GTPase"/>
</dbReference>
<dbReference type="InterPro" id="IPR022812">
    <property type="entry name" value="Dynamin"/>
</dbReference>
<evidence type="ECO:0000256" key="3">
    <source>
        <dbReference type="SAM" id="MobiDB-lite"/>
    </source>
</evidence>
<dbReference type="GO" id="GO:0003924">
    <property type="term" value="F:GTPase activity"/>
    <property type="evidence" value="ECO:0007669"/>
    <property type="project" value="InterPro"/>
</dbReference>
<dbReference type="Gene3D" id="3.40.50.300">
    <property type="entry name" value="P-loop containing nucleotide triphosphate hydrolases"/>
    <property type="match status" value="1"/>
</dbReference>
<keyword evidence="2" id="KW-0342">GTP-binding</keyword>
<keyword evidence="1" id="KW-0547">Nucleotide-binding</keyword>